<protein>
    <submittedName>
        <fullName evidence="2">Uncharacterized protein</fullName>
    </submittedName>
</protein>
<feature type="compositionally biased region" description="Polar residues" evidence="1">
    <location>
        <begin position="114"/>
        <end position="124"/>
    </location>
</feature>
<keyword evidence="3" id="KW-1185">Reference proteome</keyword>
<reference evidence="3" key="1">
    <citation type="journal article" date="2010" name="Nature">
        <title>The Amphimedon queenslandica genome and the evolution of animal complexity.</title>
        <authorList>
            <person name="Srivastava M."/>
            <person name="Simakov O."/>
            <person name="Chapman J."/>
            <person name="Fahey B."/>
            <person name="Gauthier M.E."/>
            <person name="Mitros T."/>
            <person name="Richards G.S."/>
            <person name="Conaco C."/>
            <person name="Dacre M."/>
            <person name="Hellsten U."/>
            <person name="Larroux C."/>
            <person name="Putnam N.H."/>
            <person name="Stanke M."/>
            <person name="Adamska M."/>
            <person name="Darling A."/>
            <person name="Degnan S.M."/>
            <person name="Oakley T.H."/>
            <person name="Plachetzki D.C."/>
            <person name="Zhai Y."/>
            <person name="Adamski M."/>
            <person name="Calcino A."/>
            <person name="Cummins S.F."/>
            <person name="Goodstein D.M."/>
            <person name="Harris C."/>
            <person name="Jackson D.J."/>
            <person name="Leys S.P."/>
            <person name="Shu S."/>
            <person name="Woodcroft B.J."/>
            <person name="Vervoort M."/>
            <person name="Kosik K.S."/>
            <person name="Manning G."/>
            <person name="Degnan B.M."/>
            <person name="Rokhsar D.S."/>
        </authorList>
    </citation>
    <scope>NUCLEOTIDE SEQUENCE [LARGE SCALE GENOMIC DNA]</scope>
</reference>
<sequence>MAVSLGKAEELIVCQDRVELVQEEVIADPDSGIVMNVKKTKVAKDVGGGRIAVQEKIELEGIKVDTGKSQSNSSKAITNRQAQSRRAAPVPPTIVIIDASPTRNPPKKPAAITSRPSATKNNNQLTSGSTSSLTSRPKTSPQSNPSSTTVNQRYSQPATNMLIKNNINDSDEASHSNKQKNKSKHGCSTKIY</sequence>
<organism evidence="2 3">
    <name type="scientific">Amphimedon queenslandica</name>
    <name type="common">Sponge</name>
    <dbReference type="NCBI Taxonomy" id="400682"/>
    <lineage>
        <taxon>Eukaryota</taxon>
        <taxon>Metazoa</taxon>
        <taxon>Porifera</taxon>
        <taxon>Demospongiae</taxon>
        <taxon>Heteroscleromorpha</taxon>
        <taxon>Haplosclerida</taxon>
        <taxon>Niphatidae</taxon>
        <taxon>Amphimedon</taxon>
    </lineage>
</organism>
<dbReference type="RefSeq" id="XP_019857385.1">
    <property type="nucleotide sequence ID" value="XM_020001826.1"/>
</dbReference>
<feature type="compositionally biased region" description="Polar residues" evidence="1">
    <location>
        <begin position="67"/>
        <end position="84"/>
    </location>
</feature>
<feature type="compositionally biased region" description="Basic residues" evidence="1">
    <location>
        <begin position="177"/>
        <end position="192"/>
    </location>
</feature>
<accession>A0AAN0JKT6</accession>
<evidence type="ECO:0000256" key="1">
    <source>
        <dbReference type="SAM" id="MobiDB-lite"/>
    </source>
</evidence>
<dbReference type="AlphaFoldDB" id="A0AAN0JKT6"/>
<dbReference type="EnsemblMetazoa" id="XM_020001826.1">
    <property type="protein sequence ID" value="XP_019857385.1"/>
    <property type="gene ID" value="LOC109585700"/>
</dbReference>
<reference evidence="2" key="2">
    <citation type="submission" date="2024-06" db="UniProtKB">
        <authorList>
            <consortium name="EnsemblMetazoa"/>
        </authorList>
    </citation>
    <scope>IDENTIFICATION</scope>
</reference>
<proteinExistence type="predicted"/>
<name>A0AAN0JKT6_AMPQE</name>
<dbReference type="KEGG" id="aqu:109585700"/>
<dbReference type="Proteomes" id="UP000007879">
    <property type="component" value="Unassembled WGS sequence"/>
</dbReference>
<feature type="region of interest" description="Disordered" evidence="1">
    <location>
        <begin position="64"/>
        <end position="192"/>
    </location>
</feature>
<evidence type="ECO:0000313" key="2">
    <source>
        <dbReference type="EnsemblMetazoa" id="XP_019857385.1"/>
    </source>
</evidence>
<evidence type="ECO:0000313" key="3">
    <source>
        <dbReference type="Proteomes" id="UP000007879"/>
    </source>
</evidence>
<feature type="compositionally biased region" description="Polar residues" evidence="1">
    <location>
        <begin position="136"/>
        <end position="168"/>
    </location>
</feature>
<dbReference type="GeneID" id="109585700"/>
<feature type="compositionally biased region" description="Low complexity" evidence="1">
    <location>
        <begin position="125"/>
        <end position="135"/>
    </location>
</feature>